<evidence type="ECO:0000256" key="2">
    <source>
        <dbReference type="ARBA" id="ARBA00004673"/>
    </source>
</evidence>
<dbReference type="InterPro" id="IPR014241">
    <property type="entry name" value="Cyt_c_oxidase_su1_bac"/>
</dbReference>
<dbReference type="Proteomes" id="UP000635071">
    <property type="component" value="Unassembled WGS sequence"/>
</dbReference>
<evidence type="ECO:0000256" key="8">
    <source>
        <dbReference type="ARBA" id="ARBA00022660"/>
    </source>
</evidence>
<keyword evidence="5 18" id="KW-0813">Transport</keyword>
<dbReference type="Pfam" id="PF00115">
    <property type="entry name" value="COX1"/>
    <property type="match status" value="1"/>
</dbReference>
<dbReference type="PRINTS" id="PR01165">
    <property type="entry name" value="CYCOXIDASEI"/>
</dbReference>
<comment type="subcellular location">
    <subcellularLocation>
        <location evidence="1">Cell membrane</location>
        <topology evidence="1">Multi-pass membrane protein</topology>
    </subcellularLocation>
</comment>
<feature type="transmembrane region" description="Helical" evidence="19">
    <location>
        <begin position="474"/>
        <end position="495"/>
    </location>
</feature>
<dbReference type="InterPro" id="IPR000298">
    <property type="entry name" value="Cyt_c_oxidase-like_su3"/>
</dbReference>
<evidence type="ECO:0000256" key="5">
    <source>
        <dbReference type="ARBA" id="ARBA00022448"/>
    </source>
</evidence>
<dbReference type="GO" id="GO:0022904">
    <property type="term" value="P:respiratory electron transport chain"/>
    <property type="evidence" value="ECO:0007669"/>
    <property type="project" value="InterPro"/>
</dbReference>
<feature type="domain" description="Cytochrome oxidase subunit I profile" evidence="21">
    <location>
        <begin position="16"/>
        <end position="546"/>
    </location>
</feature>
<dbReference type="GO" id="GO:0020037">
    <property type="term" value="F:heme binding"/>
    <property type="evidence" value="ECO:0007669"/>
    <property type="project" value="InterPro"/>
</dbReference>
<dbReference type="InterPro" id="IPR035973">
    <property type="entry name" value="Cyt_c_oxidase_su3-like_sf"/>
</dbReference>
<dbReference type="InterPro" id="IPR023615">
    <property type="entry name" value="Cyt_c_Oxase_su1_BS"/>
</dbReference>
<organism evidence="22 23">
    <name type="scientific">Sandarakinorhabdus glacialis</name>
    <dbReference type="NCBI Taxonomy" id="1614636"/>
    <lineage>
        <taxon>Bacteria</taxon>
        <taxon>Pseudomonadati</taxon>
        <taxon>Pseudomonadota</taxon>
        <taxon>Alphaproteobacteria</taxon>
        <taxon>Sphingomonadales</taxon>
        <taxon>Sphingosinicellaceae</taxon>
        <taxon>Sandarakinorhabdus</taxon>
    </lineage>
</organism>
<feature type="transmembrane region" description="Helical" evidence="19">
    <location>
        <begin position="401"/>
        <end position="420"/>
    </location>
</feature>
<evidence type="ECO:0000256" key="11">
    <source>
        <dbReference type="ARBA" id="ARBA00022967"/>
    </source>
</evidence>
<feature type="transmembrane region" description="Helical" evidence="19">
    <location>
        <begin position="166"/>
        <end position="192"/>
    </location>
</feature>
<comment type="catalytic activity">
    <reaction evidence="17">
        <text>4 Fe(II)-[cytochrome c] + O2 + 8 H(+)(in) = 4 Fe(III)-[cytochrome c] + 2 H2O + 4 H(+)(out)</text>
        <dbReference type="Rhea" id="RHEA:11436"/>
        <dbReference type="Rhea" id="RHEA-COMP:10350"/>
        <dbReference type="Rhea" id="RHEA-COMP:14399"/>
        <dbReference type="ChEBI" id="CHEBI:15377"/>
        <dbReference type="ChEBI" id="CHEBI:15378"/>
        <dbReference type="ChEBI" id="CHEBI:15379"/>
        <dbReference type="ChEBI" id="CHEBI:29033"/>
        <dbReference type="ChEBI" id="CHEBI:29034"/>
        <dbReference type="EC" id="7.1.1.9"/>
    </reaction>
</comment>
<comment type="pathway">
    <text evidence="2">Energy metabolism; oxidative phosphorylation.</text>
</comment>
<dbReference type="AlphaFoldDB" id="A0A917A3J7"/>
<keyword evidence="23" id="KW-1185">Reference proteome</keyword>
<dbReference type="PROSITE" id="PS50855">
    <property type="entry name" value="COX1"/>
    <property type="match status" value="1"/>
</dbReference>
<keyword evidence="9 18" id="KW-0812">Transmembrane</keyword>
<keyword evidence="15" id="KW-0186">Copper</keyword>
<gene>
    <name evidence="22" type="ORF">GCM10011529_31080</name>
</gene>
<dbReference type="Gene3D" id="1.20.210.10">
    <property type="entry name" value="Cytochrome c oxidase-like, subunit I domain"/>
    <property type="match status" value="1"/>
</dbReference>
<keyword evidence="14" id="KW-0408">Iron</keyword>
<keyword evidence="16 19" id="KW-0472">Membrane</keyword>
<feature type="transmembrane region" description="Helical" evidence="19">
    <location>
        <begin position="809"/>
        <end position="829"/>
    </location>
</feature>
<reference evidence="22" key="2">
    <citation type="submission" date="2020-09" db="EMBL/GenBank/DDBJ databases">
        <authorList>
            <person name="Sun Q."/>
            <person name="Zhou Y."/>
        </authorList>
    </citation>
    <scope>NUCLEOTIDE SEQUENCE</scope>
    <source>
        <strain evidence="22">CGMCC 1.15519</strain>
    </source>
</reference>
<feature type="transmembrane region" description="Helical" evidence="19">
    <location>
        <begin position="762"/>
        <end position="788"/>
    </location>
</feature>
<dbReference type="InterPro" id="IPR000883">
    <property type="entry name" value="Cyt_C_Oxase_1"/>
</dbReference>
<feature type="transmembrane region" description="Helical" evidence="19">
    <location>
        <begin position="322"/>
        <end position="347"/>
    </location>
</feature>
<dbReference type="EC" id="7.1.1.9" evidence="4"/>
<feature type="transmembrane region" description="Helical" evidence="19">
    <location>
        <begin position="701"/>
        <end position="720"/>
    </location>
</feature>
<dbReference type="GO" id="GO:0009060">
    <property type="term" value="P:aerobic respiration"/>
    <property type="evidence" value="ECO:0007669"/>
    <property type="project" value="InterPro"/>
</dbReference>
<feature type="transmembrane region" description="Helical" evidence="19">
    <location>
        <begin position="122"/>
        <end position="141"/>
    </location>
</feature>
<feature type="transmembrane region" description="Helical" evidence="19">
    <location>
        <begin position="290"/>
        <end position="310"/>
    </location>
</feature>
<evidence type="ECO:0000256" key="9">
    <source>
        <dbReference type="ARBA" id="ARBA00022692"/>
    </source>
</evidence>
<dbReference type="GO" id="GO:0005886">
    <property type="term" value="C:plasma membrane"/>
    <property type="evidence" value="ECO:0007669"/>
    <property type="project" value="UniProtKB-SubCell"/>
</dbReference>
<sequence>MSAEDALAETRRVGAEQLRAVWKRPGGWRRLSSVNNSDVGRWFAFACLVFMLTAGVMALLLRVELATPAQDVLSARQYNQLYSLHGSVMMFLVAVPIFEAISMLLLPAILGARELPFPRLGAMSFWGFALGGLFVIGSIFFDAAPDAGWFMYPPLSTQVSGVGSDVWLLGLGFIEITSIAAAVELITSVLKVRPPGMRLNFIPLYAWYVLVVGAMVIFAFPPLIAGSLLFELERELDMPFFDPTRGGDPVLWQHLFWIFGHPEVYIIFLPAIAITAMIVPTVAQRPIIGYSWIVLSAVGTGFLSFGLWVHHMYTTGLPNISLGFFSAASQAVVIPTGVQIFAFIATLLAGRVTRSTPMLFIAGAFAIFVAGGLTGVMVGLAPFDWQAHDTYFVVAHLHYTLFGGAVLPIIAGIYYFYPLITGHMLSDTLGRWSFWLIFIGFNVTFLPMHLTGLIGMPRRVNAYPAEIGWQALNLVSTIGAFVIAAGFAVFVWDLFRSKRDQPERPRNPWNAGTLEWAVSVPEESWGVRSVPEISSRYPLWDEPEIVGRMDRGEFFLPDAPTGHRETLITSVLDATPSHVLRVSGDSFVPILAAFGLGGSFILPVFKLYWFALASGLVGIAAIVWWHWTTTAQPPEKNARDAGMGLTLPVYVSGPSSTGWWATWITMLALLTAFVSLVFAYFYYWTIWPVFPETTPAAAPHWGGLALLGVAWGLTITGLKLNQRGHAASFRAAFVTAFGCALAGGALFQWAPFAAGMDPTVHAYPAIVFVLHFWITIHAALGALMLGYCVAKSWDGRLTRDYDADVWNTLLVWHFTLGMAFVAAAVTGLYPGAT</sequence>
<evidence type="ECO:0000256" key="10">
    <source>
        <dbReference type="ARBA" id="ARBA00022723"/>
    </source>
</evidence>
<proteinExistence type="inferred from homology"/>
<evidence type="ECO:0000256" key="18">
    <source>
        <dbReference type="RuleBase" id="RU000370"/>
    </source>
</evidence>
<evidence type="ECO:0000259" key="20">
    <source>
        <dbReference type="PROSITE" id="PS50253"/>
    </source>
</evidence>
<evidence type="ECO:0000313" key="22">
    <source>
        <dbReference type="EMBL" id="GGE22271.1"/>
    </source>
</evidence>
<comment type="similarity">
    <text evidence="3 18">Belongs to the heme-copper respiratory oxidase family.</text>
</comment>
<name>A0A917A3J7_9SPHN</name>
<dbReference type="GO" id="GO:0015990">
    <property type="term" value="P:electron transport coupled proton transport"/>
    <property type="evidence" value="ECO:0007669"/>
    <property type="project" value="InterPro"/>
</dbReference>
<evidence type="ECO:0000313" key="23">
    <source>
        <dbReference type="Proteomes" id="UP000635071"/>
    </source>
</evidence>
<dbReference type="GO" id="GO:0046872">
    <property type="term" value="F:metal ion binding"/>
    <property type="evidence" value="ECO:0007669"/>
    <property type="project" value="UniProtKB-KW"/>
</dbReference>
<comment type="caution">
    <text evidence="22">The sequence shown here is derived from an EMBL/GenBank/DDBJ whole genome shotgun (WGS) entry which is preliminary data.</text>
</comment>
<feature type="transmembrane region" description="Helical" evidence="19">
    <location>
        <begin position="264"/>
        <end position="283"/>
    </location>
</feature>
<dbReference type="PROSITE" id="PS50253">
    <property type="entry name" value="COX3"/>
    <property type="match status" value="1"/>
</dbReference>
<accession>A0A917A3J7</accession>
<evidence type="ECO:0000256" key="3">
    <source>
        <dbReference type="ARBA" id="ARBA00009578"/>
    </source>
</evidence>
<evidence type="ECO:0000256" key="19">
    <source>
        <dbReference type="SAM" id="Phobius"/>
    </source>
</evidence>
<feature type="transmembrane region" description="Helical" evidence="19">
    <location>
        <begin position="359"/>
        <end position="381"/>
    </location>
</feature>
<keyword evidence="7 18" id="KW-0349">Heme</keyword>
<evidence type="ECO:0000256" key="15">
    <source>
        <dbReference type="ARBA" id="ARBA00023008"/>
    </source>
</evidence>
<dbReference type="GO" id="GO:0004129">
    <property type="term" value="F:cytochrome-c oxidase activity"/>
    <property type="evidence" value="ECO:0007669"/>
    <property type="project" value="UniProtKB-EC"/>
</dbReference>
<dbReference type="PROSITE" id="PS00077">
    <property type="entry name" value="COX1_CUB"/>
    <property type="match status" value="1"/>
</dbReference>
<dbReference type="SUPFAM" id="SSF81452">
    <property type="entry name" value="Cytochrome c oxidase subunit III-like"/>
    <property type="match status" value="1"/>
</dbReference>
<dbReference type="InterPro" id="IPR013833">
    <property type="entry name" value="Cyt_c_oxidase_su3_a-hlx"/>
</dbReference>
<evidence type="ECO:0000256" key="13">
    <source>
        <dbReference type="ARBA" id="ARBA00022989"/>
    </source>
</evidence>
<feature type="domain" description="Heme-copper oxidase subunit III family profile" evidence="20">
    <location>
        <begin position="576"/>
        <end position="831"/>
    </location>
</feature>
<dbReference type="InterPro" id="IPR023616">
    <property type="entry name" value="Cyt_c_oxase-like_su1_dom"/>
</dbReference>
<keyword evidence="6" id="KW-1003">Cell membrane</keyword>
<evidence type="ECO:0000259" key="21">
    <source>
        <dbReference type="PROSITE" id="PS50855"/>
    </source>
</evidence>
<feature type="transmembrane region" description="Helical" evidence="19">
    <location>
        <begin position="608"/>
        <end position="627"/>
    </location>
</feature>
<feature type="transmembrane region" description="Helical" evidence="19">
    <location>
        <begin position="39"/>
        <end position="61"/>
    </location>
</feature>
<feature type="transmembrane region" description="Helical" evidence="19">
    <location>
        <begin position="586"/>
        <end position="602"/>
    </location>
</feature>
<protein>
    <recommendedName>
        <fullName evidence="4">cytochrome-c oxidase</fullName>
        <ecNumber evidence="4">7.1.1.9</ecNumber>
    </recommendedName>
</protein>
<evidence type="ECO:0000256" key="16">
    <source>
        <dbReference type="ARBA" id="ARBA00023136"/>
    </source>
</evidence>
<keyword evidence="12 18" id="KW-0249">Electron transport</keyword>
<dbReference type="PANTHER" id="PTHR10422:SF35">
    <property type="entry name" value="CYTOCHROME BO(3) UBIQUINOL OXIDASE SUBUNIT 1"/>
    <property type="match status" value="1"/>
</dbReference>
<evidence type="ECO:0000256" key="12">
    <source>
        <dbReference type="ARBA" id="ARBA00022982"/>
    </source>
</evidence>
<keyword evidence="11" id="KW-1278">Translocase</keyword>
<reference evidence="22" key="1">
    <citation type="journal article" date="2014" name="Int. J. Syst. Evol. Microbiol.">
        <title>Complete genome sequence of Corynebacterium casei LMG S-19264T (=DSM 44701T), isolated from a smear-ripened cheese.</title>
        <authorList>
            <consortium name="US DOE Joint Genome Institute (JGI-PGF)"/>
            <person name="Walter F."/>
            <person name="Albersmeier A."/>
            <person name="Kalinowski J."/>
            <person name="Ruckert C."/>
        </authorList>
    </citation>
    <scope>NUCLEOTIDE SEQUENCE</scope>
    <source>
        <strain evidence="22">CGMCC 1.15519</strain>
    </source>
</reference>
<evidence type="ECO:0000256" key="6">
    <source>
        <dbReference type="ARBA" id="ARBA00022475"/>
    </source>
</evidence>
<feature type="transmembrane region" description="Helical" evidence="19">
    <location>
        <begin position="432"/>
        <end position="454"/>
    </location>
</feature>
<dbReference type="SUPFAM" id="SSF81442">
    <property type="entry name" value="Cytochrome c oxidase subunit I-like"/>
    <property type="match status" value="1"/>
</dbReference>
<evidence type="ECO:0000256" key="4">
    <source>
        <dbReference type="ARBA" id="ARBA00012949"/>
    </source>
</evidence>
<keyword evidence="8 18" id="KW-0679">Respiratory chain</keyword>
<feature type="transmembrane region" description="Helical" evidence="19">
    <location>
        <begin position="660"/>
        <end position="681"/>
    </location>
</feature>
<dbReference type="NCBIfam" id="TIGR02891">
    <property type="entry name" value="CtaD_CoxA"/>
    <property type="match status" value="1"/>
</dbReference>
<dbReference type="Gene3D" id="1.20.120.80">
    <property type="entry name" value="Cytochrome c oxidase, subunit III, four-helix bundle"/>
    <property type="match status" value="1"/>
</dbReference>
<dbReference type="PANTHER" id="PTHR10422">
    <property type="entry name" value="CYTOCHROME C OXIDASE SUBUNIT 1"/>
    <property type="match status" value="1"/>
</dbReference>
<feature type="transmembrane region" description="Helical" evidence="19">
    <location>
        <begin position="204"/>
        <end position="230"/>
    </location>
</feature>
<evidence type="ECO:0000256" key="17">
    <source>
        <dbReference type="ARBA" id="ARBA00047816"/>
    </source>
</evidence>
<feature type="transmembrane region" description="Helical" evidence="19">
    <location>
        <begin position="81"/>
        <end position="110"/>
    </location>
</feature>
<keyword evidence="10" id="KW-0479">Metal-binding</keyword>
<dbReference type="EMBL" id="BMJM01000020">
    <property type="protein sequence ID" value="GGE22271.1"/>
    <property type="molecule type" value="Genomic_DNA"/>
</dbReference>
<evidence type="ECO:0000256" key="7">
    <source>
        <dbReference type="ARBA" id="ARBA00022617"/>
    </source>
</evidence>
<dbReference type="InterPro" id="IPR036927">
    <property type="entry name" value="Cyt_c_oxase-like_su1_sf"/>
</dbReference>
<keyword evidence="13 19" id="KW-1133">Transmembrane helix</keyword>
<evidence type="ECO:0000256" key="14">
    <source>
        <dbReference type="ARBA" id="ARBA00023004"/>
    </source>
</evidence>
<feature type="transmembrane region" description="Helical" evidence="19">
    <location>
        <begin position="732"/>
        <end position="750"/>
    </location>
</feature>
<evidence type="ECO:0000256" key="1">
    <source>
        <dbReference type="ARBA" id="ARBA00004651"/>
    </source>
</evidence>